<gene>
    <name evidence="1" type="ORF">BV25DRAFT_286398</name>
</gene>
<proteinExistence type="predicted"/>
<comment type="caution">
    <text evidence="1">The sequence shown here is derived from an EMBL/GenBank/DDBJ whole genome shotgun (WGS) entry which is preliminary data.</text>
</comment>
<accession>A0ACB8SF24</accession>
<keyword evidence="2" id="KW-1185">Reference proteome</keyword>
<reference evidence="1" key="1">
    <citation type="submission" date="2021-03" db="EMBL/GenBank/DDBJ databases">
        <authorList>
            <consortium name="DOE Joint Genome Institute"/>
            <person name="Ahrendt S."/>
            <person name="Looney B.P."/>
            <person name="Miyauchi S."/>
            <person name="Morin E."/>
            <person name="Drula E."/>
            <person name="Courty P.E."/>
            <person name="Chicoki N."/>
            <person name="Fauchery L."/>
            <person name="Kohler A."/>
            <person name="Kuo A."/>
            <person name="Labutti K."/>
            <person name="Pangilinan J."/>
            <person name="Lipzen A."/>
            <person name="Riley R."/>
            <person name="Andreopoulos W."/>
            <person name="He G."/>
            <person name="Johnson J."/>
            <person name="Barry K.W."/>
            <person name="Grigoriev I.V."/>
            <person name="Nagy L."/>
            <person name="Hibbett D."/>
            <person name="Henrissat B."/>
            <person name="Matheny P.B."/>
            <person name="Labbe J."/>
            <person name="Martin F."/>
        </authorList>
    </citation>
    <scope>NUCLEOTIDE SEQUENCE</scope>
    <source>
        <strain evidence="1">HHB10654</strain>
    </source>
</reference>
<reference evidence="1" key="2">
    <citation type="journal article" date="2022" name="New Phytol.">
        <title>Evolutionary transition to the ectomycorrhizal habit in the genomes of a hyperdiverse lineage of mushroom-forming fungi.</title>
        <authorList>
            <person name="Looney B."/>
            <person name="Miyauchi S."/>
            <person name="Morin E."/>
            <person name="Drula E."/>
            <person name="Courty P.E."/>
            <person name="Kohler A."/>
            <person name="Kuo A."/>
            <person name="LaButti K."/>
            <person name="Pangilinan J."/>
            <person name="Lipzen A."/>
            <person name="Riley R."/>
            <person name="Andreopoulos W."/>
            <person name="He G."/>
            <person name="Johnson J."/>
            <person name="Nolan M."/>
            <person name="Tritt A."/>
            <person name="Barry K.W."/>
            <person name="Grigoriev I.V."/>
            <person name="Nagy L.G."/>
            <person name="Hibbett D."/>
            <person name="Henrissat B."/>
            <person name="Matheny P.B."/>
            <person name="Labbe J."/>
            <person name="Martin F.M."/>
        </authorList>
    </citation>
    <scope>NUCLEOTIDE SEQUENCE</scope>
    <source>
        <strain evidence="1">HHB10654</strain>
    </source>
</reference>
<organism evidence="1 2">
    <name type="scientific">Artomyces pyxidatus</name>
    <dbReference type="NCBI Taxonomy" id="48021"/>
    <lineage>
        <taxon>Eukaryota</taxon>
        <taxon>Fungi</taxon>
        <taxon>Dikarya</taxon>
        <taxon>Basidiomycota</taxon>
        <taxon>Agaricomycotina</taxon>
        <taxon>Agaricomycetes</taxon>
        <taxon>Russulales</taxon>
        <taxon>Auriscalpiaceae</taxon>
        <taxon>Artomyces</taxon>
    </lineage>
</organism>
<dbReference type="EMBL" id="MU277307">
    <property type="protein sequence ID" value="KAI0055164.1"/>
    <property type="molecule type" value="Genomic_DNA"/>
</dbReference>
<evidence type="ECO:0000313" key="1">
    <source>
        <dbReference type="EMBL" id="KAI0055164.1"/>
    </source>
</evidence>
<protein>
    <submittedName>
        <fullName evidence="1">Uncharacterized protein</fullName>
    </submittedName>
</protein>
<sequence>MSMDPSLSETNGEDAAPLDLTLRTPRSPSRIPVETIQHIFSFHALRYELWRSEDRPLPTCTVFSIAQVCRRRRQIALDFPHLGDRILLDNLSVTTELLARSRNAPIAVHAAFSHTNYHSKLESVMLVPKDPRRIQEFMIHGSDVPGILVPVVHHLSTPLLTVLHYGSACCNKPSWCRKDTPVHRSPYAMGHAWFGSLSNLTSLKLSGRRGLSLDIVLKVLSTSPRLTHLHLVQVSDLRNISVPEHLKAELLRLQEFAMNSSVTQFAALLAHVQMPVYVKWQVALTVKRHERIVDLAMPPLRQRFVRPGAQGYDPRCTVWRCLCHGIDISSKNHISCLHRRDDRSGLPIGLGRACTLNRYQA</sequence>
<name>A0ACB8SF24_9AGAM</name>
<evidence type="ECO:0000313" key="2">
    <source>
        <dbReference type="Proteomes" id="UP000814140"/>
    </source>
</evidence>
<dbReference type="Proteomes" id="UP000814140">
    <property type="component" value="Unassembled WGS sequence"/>
</dbReference>